<reference evidence="1 2" key="1">
    <citation type="journal article" date="2022" name="Hortic Res">
        <title>A haplotype resolved chromosomal level avocado genome allows analysis of novel avocado genes.</title>
        <authorList>
            <person name="Nath O."/>
            <person name="Fletcher S.J."/>
            <person name="Hayward A."/>
            <person name="Shaw L.M."/>
            <person name="Masouleh A.K."/>
            <person name="Furtado A."/>
            <person name="Henry R.J."/>
            <person name="Mitter N."/>
        </authorList>
    </citation>
    <scope>NUCLEOTIDE SEQUENCE [LARGE SCALE GENOMIC DNA]</scope>
    <source>
        <strain evidence="2">cv. Hass</strain>
    </source>
</reference>
<gene>
    <name evidence="1" type="ORF">MRB53_020742</name>
</gene>
<sequence>MVGRGNSLGTKASKEATSHSNKAGLQFPPAESPVSLRSENTPSTSAPTPLSISLLSSNTSWLRFSSLHEMLGGTTRSR</sequence>
<evidence type="ECO:0000313" key="1">
    <source>
        <dbReference type="EMBL" id="KAJ8627435.1"/>
    </source>
</evidence>
<name>A0ACC2L1Z5_PERAE</name>
<protein>
    <submittedName>
        <fullName evidence="1">Uncharacterized protein</fullName>
    </submittedName>
</protein>
<comment type="caution">
    <text evidence="1">The sequence shown here is derived from an EMBL/GenBank/DDBJ whole genome shotgun (WGS) entry which is preliminary data.</text>
</comment>
<evidence type="ECO:0000313" key="2">
    <source>
        <dbReference type="Proteomes" id="UP001234297"/>
    </source>
</evidence>
<accession>A0ACC2L1Z5</accession>
<dbReference type="EMBL" id="CM056814">
    <property type="protein sequence ID" value="KAJ8627435.1"/>
    <property type="molecule type" value="Genomic_DNA"/>
</dbReference>
<dbReference type="Proteomes" id="UP001234297">
    <property type="component" value="Chromosome 6"/>
</dbReference>
<organism evidence="1 2">
    <name type="scientific">Persea americana</name>
    <name type="common">Avocado</name>
    <dbReference type="NCBI Taxonomy" id="3435"/>
    <lineage>
        <taxon>Eukaryota</taxon>
        <taxon>Viridiplantae</taxon>
        <taxon>Streptophyta</taxon>
        <taxon>Embryophyta</taxon>
        <taxon>Tracheophyta</taxon>
        <taxon>Spermatophyta</taxon>
        <taxon>Magnoliopsida</taxon>
        <taxon>Magnoliidae</taxon>
        <taxon>Laurales</taxon>
        <taxon>Lauraceae</taxon>
        <taxon>Persea</taxon>
    </lineage>
</organism>
<proteinExistence type="predicted"/>
<keyword evidence="2" id="KW-1185">Reference proteome</keyword>